<feature type="chain" id="PRO_5012669029" evidence="1">
    <location>
        <begin position="23"/>
        <end position="115"/>
    </location>
</feature>
<dbReference type="OrthoDB" id="1375620at2"/>
<evidence type="ECO:0000313" key="2">
    <source>
        <dbReference type="EMBL" id="OXA97270.1"/>
    </source>
</evidence>
<organism evidence="2 3">
    <name type="scientific">Flavobacterium hercynium</name>
    <dbReference type="NCBI Taxonomy" id="387094"/>
    <lineage>
        <taxon>Bacteria</taxon>
        <taxon>Pseudomonadati</taxon>
        <taxon>Bacteroidota</taxon>
        <taxon>Flavobacteriia</taxon>
        <taxon>Flavobacteriales</taxon>
        <taxon>Flavobacteriaceae</taxon>
        <taxon>Flavobacterium</taxon>
    </lineage>
</organism>
<comment type="caution">
    <text evidence="2">The sequence shown here is derived from an EMBL/GenBank/DDBJ whole genome shotgun (WGS) entry which is preliminary data.</text>
</comment>
<protein>
    <submittedName>
        <fullName evidence="2">Uncharacterized protein</fullName>
    </submittedName>
</protein>
<sequence>MNWIRKTVICIALVIMASFAFEANGIPVQNTETQKSDTNFSLDYLDASDFIQPQSGYQFAANLKTSHPNLVKWFDYLQIVIPGQQVVKSVSNFANQFSNHSKKISLLLYPFHYFW</sequence>
<dbReference type="EMBL" id="MUGW01000001">
    <property type="protein sequence ID" value="OXA97270.1"/>
    <property type="molecule type" value="Genomic_DNA"/>
</dbReference>
<reference evidence="2 3" key="1">
    <citation type="submission" date="2016-11" db="EMBL/GenBank/DDBJ databases">
        <title>Whole genomes of Flavobacteriaceae.</title>
        <authorList>
            <person name="Stine C."/>
            <person name="Li C."/>
            <person name="Tadesse D."/>
        </authorList>
    </citation>
    <scope>NUCLEOTIDE SEQUENCE [LARGE SCALE GENOMIC DNA]</scope>
    <source>
        <strain evidence="2 3">DSM 18292</strain>
    </source>
</reference>
<evidence type="ECO:0000256" key="1">
    <source>
        <dbReference type="SAM" id="SignalP"/>
    </source>
</evidence>
<keyword evidence="3" id="KW-1185">Reference proteome</keyword>
<name>A0A226HUW0_9FLAO</name>
<dbReference type="Proteomes" id="UP000198345">
    <property type="component" value="Unassembled WGS sequence"/>
</dbReference>
<feature type="signal peptide" evidence="1">
    <location>
        <begin position="1"/>
        <end position="22"/>
    </location>
</feature>
<keyword evidence="1" id="KW-0732">Signal</keyword>
<accession>A0A226HUW0</accession>
<dbReference type="AlphaFoldDB" id="A0A226HUW0"/>
<evidence type="ECO:0000313" key="3">
    <source>
        <dbReference type="Proteomes" id="UP000198345"/>
    </source>
</evidence>
<dbReference type="RefSeq" id="WP_089047806.1">
    <property type="nucleotide sequence ID" value="NZ_FXTV01000005.1"/>
</dbReference>
<gene>
    <name evidence="2" type="ORF">B0A66_00060</name>
</gene>
<proteinExistence type="predicted"/>